<dbReference type="AlphaFoldDB" id="A0A6I3MCH7"/>
<accession>A0A6I3MCH7</accession>
<keyword evidence="2" id="KW-1185">Reference proteome</keyword>
<dbReference type="PANTHER" id="PTHR43546">
    <property type="entry name" value="UPF0173 METAL-DEPENDENT HYDROLASE MJ1163-RELATED"/>
    <property type="match status" value="1"/>
</dbReference>
<gene>
    <name evidence="1" type="ORF">GJ743_15785</name>
</gene>
<reference evidence="1 2" key="1">
    <citation type="submission" date="2019-11" db="EMBL/GenBank/DDBJ databases">
        <title>Agromyces kandeliae sp. nov., isolated from mangrove soil.</title>
        <authorList>
            <person name="Wang R."/>
        </authorList>
    </citation>
    <scope>NUCLEOTIDE SEQUENCE [LARGE SCALE GENOMIC DNA]</scope>
    <source>
        <strain evidence="1 2">JCM 11433</strain>
    </source>
</reference>
<organism evidence="1 2">
    <name type="scientific">Agromyces bracchium</name>
    <dbReference type="NCBI Taxonomy" id="88376"/>
    <lineage>
        <taxon>Bacteria</taxon>
        <taxon>Bacillati</taxon>
        <taxon>Actinomycetota</taxon>
        <taxon>Actinomycetes</taxon>
        <taxon>Micrococcales</taxon>
        <taxon>Microbacteriaceae</taxon>
        <taxon>Agromyces</taxon>
    </lineage>
</organism>
<name>A0A6I3MCH7_9MICO</name>
<keyword evidence="1" id="KW-0378">Hydrolase</keyword>
<evidence type="ECO:0000313" key="2">
    <source>
        <dbReference type="Proteomes" id="UP000433071"/>
    </source>
</evidence>
<dbReference type="Gene3D" id="3.60.15.10">
    <property type="entry name" value="Ribonuclease Z/Hydroxyacylglutathione hydrolase-like"/>
    <property type="match status" value="1"/>
</dbReference>
<dbReference type="SUPFAM" id="SSF56281">
    <property type="entry name" value="Metallo-hydrolase/oxidoreductase"/>
    <property type="match status" value="1"/>
</dbReference>
<dbReference type="InterPro" id="IPR050114">
    <property type="entry name" value="UPF0173_UPF0282_UlaG_hydrolase"/>
</dbReference>
<dbReference type="GO" id="GO:0016787">
    <property type="term" value="F:hydrolase activity"/>
    <property type="evidence" value="ECO:0007669"/>
    <property type="project" value="UniProtKB-KW"/>
</dbReference>
<proteinExistence type="predicted"/>
<dbReference type="PANTHER" id="PTHR43546:SF3">
    <property type="entry name" value="UPF0173 METAL-DEPENDENT HYDROLASE MJ1163"/>
    <property type="match status" value="1"/>
</dbReference>
<protein>
    <submittedName>
        <fullName evidence="1">MBL fold metallo-hydrolase</fullName>
    </submittedName>
</protein>
<dbReference type="RefSeq" id="WP_155052865.1">
    <property type="nucleotide sequence ID" value="NZ_BAAAIB010000008.1"/>
</dbReference>
<dbReference type="EMBL" id="WMLB01000036">
    <property type="protein sequence ID" value="MTH69832.1"/>
    <property type="molecule type" value="Genomic_DNA"/>
</dbReference>
<dbReference type="InterPro" id="IPR036866">
    <property type="entry name" value="RibonucZ/Hydroxyglut_hydro"/>
</dbReference>
<sequence>MSDDVDRAPVAPIVWTFCGTSALHLTDGQYSLMIDPFFSRVSIARAATRKIAPDLNLIERGLHEAGIGKVDAVFVSHAHHDHVMDAPLTAWKYECSLYGSPSTVNVGVGSPLHADSMHAIAPGAVVPVGTFSVRVLAAKHGHPNLAPGEIKAAFPTRPVWGLRYRDGGAFSFVVEHNSATTLIHPGANYIAGALDGTTVDTLFLGIAGSWARCKTFRRRLWRSVVEAAAPRVLIPVHWDDFGAPLSRPLVLRRWSRGSFESSARFLEQECGVAGITLHWPRPFTATMMSNGNP</sequence>
<evidence type="ECO:0000313" key="1">
    <source>
        <dbReference type="EMBL" id="MTH69832.1"/>
    </source>
</evidence>
<dbReference type="Proteomes" id="UP000433071">
    <property type="component" value="Unassembled WGS sequence"/>
</dbReference>
<dbReference type="OrthoDB" id="9789133at2"/>
<comment type="caution">
    <text evidence="1">The sequence shown here is derived from an EMBL/GenBank/DDBJ whole genome shotgun (WGS) entry which is preliminary data.</text>
</comment>
<dbReference type="Pfam" id="PF13483">
    <property type="entry name" value="Lactamase_B_3"/>
    <property type="match status" value="1"/>
</dbReference>